<dbReference type="Proteomes" id="UP000830639">
    <property type="component" value="Chromosome"/>
</dbReference>
<dbReference type="RefSeq" id="WP_248268440.1">
    <property type="nucleotide sequence ID" value="NZ_CP096034.1"/>
</dbReference>
<evidence type="ECO:0000313" key="1">
    <source>
        <dbReference type="EMBL" id="UPM55428.1"/>
    </source>
</evidence>
<sequence>MHEKEWNITQLAKNSNIHLTEISRILNHKQSLSLRNLDAITAGLILEEGTFYSDYIEECFNENKYMDKRRSMEFLYKCASLGYEDLLQNFFNRVIDERSKQILKKNLHYIFLVAESLFEEKKELLALPLYECVIESMPDYHSSQLAKSIYRKYFIVRLTEQGLDTEVHLLRHLHNLPREMQLSTYLWIMATCYIRQDWQKVMDYAKILEKLAKEGDYYGRALLYQGFALLRLGGSLEEVLCIIDRYSKVNDYYSDLAVGNRFVAYLEFGHFEYVDAYLNWLEDRDDMLVGLPRILEVYIKLGRVNDVEILLNRNFHLFEEMALSKEPFKQQMYLQFRYSHALYQCTRNKITEGIHEILDVAITAIELGIAKGYKKCLLMYWNYRHKIDSEHERKYLKILGSSMK</sequence>
<protein>
    <submittedName>
        <fullName evidence="1">Uncharacterized protein</fullName>
    </submittedName>
</protein>
<proteinExistence type="predicted"/>
<evidence type="ECO:0000313" key="2">
    <source>
        <dbReference type="Proteomes" id="UP000830639"/>
    </source>
</evidence>
<gene>
    <name evidence="1" type="ORF">MY490_06165</name>
</gene>
<keyword evidence="2" id="KW-1185">Reference proteome</keyword>
<reference evidence="1 2" key="1">
    <citation type="submission" date="2022-04" db="EMBL/GenBank/DDBJ databases">
        <title>Mechanism of arsenic methylation and mitigation arsenic toxicity by Bacillus sp. LH14 from an Arsenic-Contaminated Paddy Soil.</title>
        <authorList>
            <person name="Wang D."/>
        </authorList>
    </citation>
    <scope>NUCLEOTIDE SEQUENCE [LARGE SCALE GENOMIC DNA]</scope>
    <source>
        <strain evidence="1 2">LH14</strain>
    </source>
</reference>
<dbReference type="EMBL" id="CP096034">
    <property type="protein sequence ID" value="UPM55428.1"/>
    <property type="molecule type" value="Genomic_DNA"/>
</dbReference>
<accession>A0ABY4JRF2</accession>
<organism evidence="1 2">
    <name type="scientific">Gottfriedia acidiceleris</name>
    <dbReference type="NCBI Taxonomy" id="371036"/>
    <lineage>
        <taxon>Bacteria</taxon>
        <taxon>Bacillati</taxon>
        <taxon>Bacillota</taxon>
        <taxon>Bacilli</taxon>
        <taxon>Bacillales</taxon>
        <taxon>Bacillaceae</taxon>
        <taxon>Gottfriedia</taxon>
    </lineage>
</organism>
<name>A0ABY4JRF2_9BACI</name>